<dbReference type="OrthoDB" id="3121218at2759"/>
<name>A0A8H8CJD6_PSICU</name>
<evidence type="ECO:0000313" key="1">
    <source>
        <dbReference type="EMBL" id="KAG5166939.1"/>
    </source>
</evidence>
<dbReference type="EMBL" id="JAFIQS010000007">
    <property type="protein sequence ID" value="KAG5166939.1"/>
    <property type="molecule type" value="Genomic_DNA"/>
</dbReference>
<protein>
    <submittedName>
        <fullName evidence="1">Uncharacterized protein</fullName>
    </submittedName>
</protein>
<proteinExistence type="predicted"/>
<organism evidence="1">
    <name type="scientific">Psilocybe cubensis</name>
    <name type="common">Psychedelic mushroom</name>
    <name type="synonym">Stropharia cubensis</name>
    <dbReference type="NCBI Taxonomy" id="181762"/>
    <lineage>
        <taxon>Eukaryota</taxon>
        <taxon>Fungi</taxon>
        <taxon>Dikarya</taxon>
        <taxon>Basidiomycota</taxon>
        <taxon>Agaricomycotina</taxon>
        <taxon>Agaricomycetes</taxon>
        <taxon>Agaricomycetidae</taxon>
        <taxon>Agaricales</taxon>
        <taxon>Agaricineae</taxon>
        <taxon>Strophariaceae</taxon>
        <taxon>Psilocybe</taxon>
    </lineage>
</organism>
<gene>
    <name evidence="1" type="ORF">JR316_007276</name>
</gene>
<dbReference type="AlphaFoldDB" id="A0A8H8CJD6"/>
<accession>A0A8H8CJD6</accession>
<sequence>MPTHITSDQYIGNPREVSPRGLIHPDIERHDHSADTDRYLLPTLFAGDKGVVITAKYPGPGIFHITEGYVAAGAYYPVETLGSVFHVEEGSVIRWNCEYPSGVKG</sequence>
<comment type="caution">
    <text evidence="1">The sequence shown here is derived from an EMBL/GenBank/DDBJ whole genome shotgun (WGS) entry which is preliminary data.</text>
</comment>
<reference evidence="1" key="1">
    <citation type="submission" date="2021-02" db="EMBL/GenBank/DDBJ databases">
        <title>Psilocybe cubensis genome.</title>
        <authorList>
            <person name="Mckernan K.J."/>
            <person name="Crawford S."/>
            <person name="Trippe A."/>
            <person name="Kane L.T."/>
            <person name="Mclaughlin S."/>
        </authorList>
    </citation>
    <scope>NUCLEOTIDE SEQUENCE [LARGE SCALE GENOMIC DNA]</scope>
    <source>
        <strain evidence="1">MGC-MH-2018</strain>
    </source>
</reference>